<evidence type="ECO:0000313" key="6">
    <source>
        <dbReference type="EMBL" id="SHF08038.1"/>
    </source>
</evidence>
<feature type="transmembrane region" description="Helical" evidence="5">
    <location>
        <begin position="194"/>
        <end position="215"/>
    </location>
</feature>
<dbReference type="AlphaFoldDB" id="A0A1M4YQT4"/>
<dbReference type="InterPro" id="IPR050368">
    <property type="entry name" value="ClC-type_chloride_channel"/>
</dbReference>
<dbReference type="GO" id="GO:0015108">
    <property type="term" value="F:chloride transmembrane transporter activity"/>
    <property type="evidence" value="ECO:0007669"/>
    <property type="project" value="InterPro"/>
</dbReference>
<dbReference type="STRING" id="288992.SAMN04488522_10227"/>
<evidence type="ECO:0000256" key="4">
    <source>
        <dbReference type="ARBA" id="ARBA00023136"/>
    </source>
</evidence>
<feature type="transmembrane region" description="Helical" evidence="5">
    <location>
        <begin position="386"/>
        <end position="406"/>
    </location>
</feature>
<accession>A0A1M4YQT4</accession>
<dbReference type="Gene3D" id="1.10.3080.10">
    <property type="entry name" value="Clc chloride channel"/>
    <property type="match status" value="1"/>
</dbReference>
<dbReference type="EMBL" id="FQUQ01000002">
    <property type="protein sequence ID" value="SHF08038.1"/>
    <property type="molecule type" value="Genomic_DNA"/>
</dbReference>
<dbReference type="OrthoDB" id="9767361at2"/>
<gene>
    <name evidence="6" type="ORF">SAMN04488522_10227</name>
</gene>
<feature type="transmembrane region" description="Helical" evidence="5">
    <location>
        <begin position="271"/>
        <end position="290"/>
    </location>
</feature>
<dbReference type="Pfam" id="PF00654">
    <property type="entry name" value="Voltage_CLC"/>
    <property type="match status" value="1"/>
</dbReference>
<dbReference type="PANTHER" id="PTHR43427">
    <property type="entry name" value="CHLORIDE CHANNEL PROTEIN CLC-E"/>
    <property type="match status" value="1"/>
</dbReference>
<dbReference type="PRINTS" id="PR00762">
    <property type="entry name" value="CLCHANNEL"/>
</dbReference>
<dbReference type="RefSeq" id="WP_084528667.1">
    <property type="nucleotide sequence ID" value="NZ_FQUQ01000002.1"/>
</dbReference>
<evidence type="ECO:0000256" key="1">
    <source>
        <dbReference type="ARBA" id="ARBA00004141"/>
    </source>
</evidence>
<keyword evidence="4 5" id="KW-0472">Membrane</keyword>
<keyword evidence="7" id="KW-1185">Reference proteome</keyword>
<keyword evidence="3 5" id="KW-1133">Transmembrane helix</keyword>
<feature type="transmembrane region" description="Helical" evidence="5">
    <location>
        <begin position="310"/>
        <end position="326"/>
    </location>
</feature>
<dbReference type="Proteomes" id="UP000184287">
    <property type="component" value="Unassembled WGS sequence"/>
</dbReference>
<feature type="transmembrane region" description="Helical" evidence="5">
    <location>
        <begin position="64"/>
        <end position="82"/>
    </location>
</feature>
<reference evidence="7" key="1">
    <citation type="submission" date="2016-11" db="EMBL/GenBank/DDBJ databases">
        <authorList>
            <person name="Varghese N."/>
            <person name="Submissions S."/>
        </authorList>
    </citation>
    <scope>NUCLEOTIDE SEQUENCE [LARGE SCALE GENOMIC DNA]</scope>
    <source>
        <strain evidence="7">DSM 16990</strain>
    </source>
</reference>
<dbReference type="PANTHER" id="PTHR43427:SF12">
    <property type="entry name" value="CHLORIDE TRANSPORTER"/>
    <property type="match status" value="1"/>
</dbReference>
<feature type="transmembrane region" description="Helical" evidence="5">
    <location>
        <begin position="157"/>
        <end position="182"/>
    </location>
</feature>
<feature type="transmembrane region" description="Helical" evidence="5">
    <location>
        <begin position="227"/>
        <end position="250"/>
    </location>
</feature>
<dbReference type="InterPro" id="IPR001807">
    <property type="entry name" value="ClC"/>
</dbReference>
<keyword evidence="2 5" id="KW-0812">Transmembrane</keyword>
<comment type="subcellular location">
    <subcellularLocation>
        <location evidence="1">Membrane</location>
        <topology evidence="1">Multi-pass membrane protein</topology>
    </subcellularLocation>
</comment>
<protein>
    <submittedName>
        <fullName evidence="6">H+/Cl-antiporter ClcA</fullName>
    </submittedName>
</protein>
<organism evidence="6 7">
    <name type="scientific">Pedobacter caeni</name>
    <dbReference type="NCBI Taxonomy" id="288992"/>
    <lineage>
        <taxon>Bacteria</taxon>
        <taxon>Pseudomonadati</taxon>
        <taxon>Bacteroidota</taxon>
        <taxon>Sphingobacteriia</taxon>
        <taxon>Sphingobacteriales</taxon>
        <taxon>Sphingobacteriaceae</taxon>
        <taxon>Pedobacter</taxon>
    </lineage>
</organism>
<evidence type="ECO:0000256" key="3">
    <source>
        <dbReference type="ARBA" id="ARBA00022989"/>
    </source>
</evidence>
<proteinExistence type="predicted"/>
<dbReference type="SUPFAM" id="SSF81340">
    <property type="entry name" value="Clc chloride channel"/>
    <property type="match status" value="1"/>
</dbReference>
<name>A0A1M4YQT4_9SPHI</name>
<evidence type="ECO:0000256" key="2">
    <source>
        <dbReference type="ARBA" id="ARBA00022692"/>
    </source>
</evidence>
<evidence type="ECO:0000256" key="5">
    <source>
        <dbReference type="SAM" id="Phobius"/>
    </source>
</evidence>
<sequence>MVKRDKDSNFLKSVPGFLNRESIPHYLLKWTILCLLTGLAAGTLSALFLTLLNLATDFRESHSYLLYLLPLAGLLIGLLYHHRGKEVERGNNLIFDTIHNPKDIIPFKMTPLVLLGTIVTHLFGGSAGREGTALQMAASTADQLHKPFQLDHADRRILLIAGLSAGFASVFGTPWAGAVFGIEVLLLGRIPQKAVLPALAAAFIGAYVTELWGVGHTHYQINMVPSISLMGVGYSILAGLAFSLAAILFVRLTHLFSGVFKKLKYPPLRPFIGGIIVLVLVLILGTHQYIGLGIPVIVDAFNQASGNEDFAIKILLTAITLGAGFKGGEVTPLFFIGATLGSALSVFLPLPVGLLAGMGFVAVFAGAAKTPLACCIMAFELFGVSCWIYVCIACIVAFLISGHHSIYNAPENKSPRHFLFGKSGI</sequence>
<dbReference type="InterPro" id="IPR014743">
    <property type="entry name" value="Cl-channel_core"/>
</dbReference>
<evidence type="ECO:0000313" key="7">
    <source>
        <dbReference type="Proteomes" id="UP000184287"/>
    </source>
</evidence>
<feature type="transmembrane region" description="Helical" evidence="5">
    <location>
        <begin position="30"/>
        <end position="52"/>
    </location>
</feature>
<dbReference type="GO" id="GO:0016020">
    <property type="term" value="C:membrane"/>
    <property type="evidence" value="ECO:0007669"/>
    <property type="project" value="UniProtKB-SubCell"/>
</dbReference>